<evidence type="ECO:0000313" key="3">
    <source>
        <dbReference type="Proteomes" id="UP000635726"/>
    </source>
</evidence>
<dbReference type="AlphaFoldDB" id="A0A917P7T5"/>
<name>A0A917P7T5_9DEIO</name>
<accession>A0A917P7T5</accession>
<dbReference type="Proteomes" id="UP000635726">
    <property type="component" value="Unassembled WGS sequence"/>
</dbReference>
<evidence type="ECO:0000259" key="1">
    <source>
        <dbReference type="PROSITE" id="PS51186"/>
    </source>
</evidence>
<dbReference type="CDD" id="cd04301">
    <property type="entry name" value="NAT_SF"/>
    <property type="match status" value="1"/>
</dbReference>
<dbReference type="Gene3D" id="3.40.630.30">
    <property type="match status" value="1"/>
</dbReference>
<reference evidence="2" key="2">
    <citation type="submission" date="2020-09" db="EMBL/GenBank/DDBJ databases">
        <authorList>
            <person name="Sun Q."/>
            <person name="Ohkuma M."/>
        </authorList>
    </citation>
    <scope>NUCLEOTIDE SEQUENCE</scope>
    <source>
        <strain evidence="2">JCM 14371</strain>
    </source>
</reference>
<gene>
    <name evidence="2" type="ORF">GCM10008939_07380</name>
</gene>
<dbReference type="GO" id="GO:0016747">
    <property type="term" value="F:acyltransferase activity, transferring groups other than amino-acyl groups"/>
    <property type="evidence" value="ECO:0007669"/>
    <property type="project" value="InterPro"/>
</dbReference>
<dbReference type="SUPFAM" id="SSF55729">
    <property type="entry name" value="Acyl-CoA N-acyltransferases (Nat)"/>
    <property type="match status" value="1"/>
</dbReference>
<sequence length="174" mass="19026">MTPTDMPSALTLVTPSQDLLVTYRAALAESHAAGEHLELHPDLLPEYVRRLAERGTHVPEGRVPESVYWGVVDGEYVGRVSLRHHLTPALDAWGGHVGYEVRPSRRGQGYGHRLLAAVLPHARTLGLTRVLLQCDDANAASARIIEAAGGVLECHVTNPHGEPGRRYWIELDPA</sequence>
<dbReference type="EMBL" id="BMOE01000001">
    <property type="protein sequence ID" value="GGJ65901.1"/>
    <property type="molecule type" value="Genomic_DNA"/>
</dbReference>
<dbReference type="PANTHER" id="PTHR39173:SF1">
    <property type="entry name" value="ACETYLTRANSFERASE"/>
    <property type="match status" value="1"/>
</dbReference>
<protein>
    <recommendedName>
        <fullName evidence="1">N-acetyltransferase domain-containing protein</fullName>
    </recommendedName>
</protein>
<keyword evidence="3" id="KW-1185">Reference proteome</keyword>
<evidence type="ECO:0000313" key="2">
    <source>
        <dbReference type="EMBL" id="GGJ65901.1"/>
    </source>
</evidence>
<dbReference type="PROSITE" id="PS51186">
    <property type="entry name" value="GNAT"/>
    <property type="match status" value="1"/>
</dbReference>
<reference evidence="2" key="1">
    <citation type="journal article" date="2014" name="Int. J. Syst. Evol. Microbiol.">
        <title>Complete genome sequence of Corynebacterium casei LMG S-19264T (=DSM 44701T), isolated from a smear-ripened cheese.</title>
        <authorList>
            <consortium name="US DOE Joint Genome Institute (JGI-PGF)"/>
            <person name="Walter F."/>
            <person name="Albersmeier A."/>
            <person name="Kalinowski J."/>
            <person name="Ruckert C."/>
        </authorList>
    </citation>
    <scope>NUCLEOTIDE SEQUENCE</scope>
    <source>
        <strain evidence="2">JCM 14371</strain>
    </source>
</reference>
<dbReference type="InterPro" id="IPR000182">
    <property type="entry name" value="GNAT_dom"/>
</dbReference>
<dbReference type="InterPro" id="IPR016181">
    <property type="entry name" value="Acyl_CoA_acyltransferase"/>
</dbReference>
<organism evidence="2 3">
    <name type="scientific">Deinococcus aquiradiocola</name>
    <dbReference type="NCBI Taxonomy" id="393059"/>
    <lineage>
        <taxon>Bacteria</taxon>
        <taxon>Thermotogati</taxon>
        <taxon>Deinococcota</taxon>
        <taxon>Deinococci</taxon>
        <taxon>Deinococcales</taxon>
        <taxon>Deinococcaceae</taxon>
        <taxon>Deinococcus</taxon>
    </lineage>
</organism>
<dbReference type="PANTHER" id="PTHR39173">
    <property type="entry name" value="ACETYLTRANSFERASE"/>
    <property type="match status" value="1"/>
</dbReference>
<dbReference type="Pfam" id="PF13302">
    <property type="entry name" value="Acetyltransf_3"/>
    <property type="match status" value="1"/>
</dbReference>
<proteinExistence type="predicted"/>
<dbReference type="RefSeq" id="WP_188960832.1">
    <property type="nucleotide sequence ID" value="NZ_BMOE01000001.1"/>
</dbReference>
<comment type="caution">
    <text evidence="2">The sequence shown here is derived from an EMBL/GenBank/DDBJ whole genome shotgun (WGS) entry which is preliminary data.</text>
</comment>
<feature type="domain" description="N-acetyltransferase" evidence="1">
    <location>
        <begin position="21"/>
        <end position="172"/>
    </location>
</feature>